<keyword evidence="1" id="KW-1133">Transmembrane helix</keyword>
<keyword evidence="1" id="KW-0812">Transmembrane</keyword>
<organism evidence="2 3">
    <name type="scientific">Inquilinus limosus MP06</name>
    <dbReference type="NCBI Taxonomy" id="1398085"/>
    <lineage>
        <taxon>Bacteria</taxon>
        <taxon>Pseudomonadati</taxon>
        <taxon>Pseudomonadota</taxon>
        <taxon>Alphaproteobacteria</taxon>
        <taxon>Rhodospirillales</taxon>
        <taxon>Rhodospirillaceae</taxon>
        <taxon>Inquilinus</taxon>
    </lineage>
</organism>
<evidence type="ECO:0000313" key="3">
    <source>
        <dbReference type="Proteomes" id="UP000029995"/>
    </source>
</evidence>
<dbReference type="Proteomes" id="UP000029995">
    <property type="component" value="Unassembled WGS sequence"/>
</dbReference>
<comment type="caution">
    <text evidence="2">The sequence shown here is derived from an EMBL/GenBank/DDBJ whole genome shotgun (WGS) entry which is preliminary data.</text>
</comment>
<evidence type="ECO:0000256" key="1">
    <source>
        <dbReference type="SAM" id="Phobius"/>
    </source>
</evidence>
<gene>
    <name evidence="2" type="ORF">P409_11395</name>
</gene>
<dbReference type="EMBL" id="JANX01000109">
    <property type="protein sequence ID" value="KGM34229.1"/>
    <property type="molecule type" value="Genomic_DNA"/>
</dbReference>
<evidence type="ECO:0000313" key="2">
    <source>
        <dbReference type="EMBL" id="KGM34229.1"/>
    </source>
</evidence>
<accession>A0A0A0D7W4</accession>
<protein>
    <submittedName>
        <fullName evidence="2">Uncharacterized protein</fullName>
    </submittedName>
</protein>
<feature type="transmembrane region" description="Helical" evidence="1">
    <location>
        <begin position="874"/>
        <end position="900"/>
    </location>
</feature>
<sequence length="1101" mass="119078">MWPSDLRVRRVTPFAAQTPARKTDPTFVSAVDKARQPPVGQPITDGKDDRTTFGPDDPALGVYGAGVTPLKWPFRIFADAGVDPTDNAALRGQMAATGVLDPKAFGTRPAASPDAEYELQPGQMVWALDQTRMGYLEEQRGLLAKVEDPKNAGDKTKLTEQLQDSVIREIDYAATQQAVPDFDALAAPLAQRAPNDPTYKAALDAARTHFDNRWKTEGRTPDQIGKLIAAAKDGKYDDVTAETRRQLVAIADAAKAELGDKATPEALAAAIDKRAGVYLTFDASNAADPRKSAYLDAVRRGQAEATKEVLVDRPIAEVRKAAGLDPNGTDVPPLNERQTTDLLKKLAEVTDPQHAMPQQVQDILSDPRIFSQDPKTPGLLNQAVDRMAHWKPGGDGPYEDMVPNLAHIVQNLSETDGGKPGKGKTLVDALASQILSKVPAQPKYDGTERNMFADAQYFGTELRRAAGKGDVALSLAVAGQADKAGDTDQTKHKGDKYYHNFYHALRDASVDAARAGIEDFGGSFDKQGQQLIKDAGFFAHPLANYGQGRTKAQQAQDIAAMRKADPGAAKTYDATAAEYSRMVEVRQGITQTVDAYKQDLAGIEGFDRKVENGSPLRTDTKQESVIKAAEAMPKPLGDEPKNPDTTPSPSIWFQRSERLFTTHFTLEGLKAVLPQDKYLYARYATLGTDGLSQQEVARVSQAGGGDWFNPRLLSRFSGGLSSFLFEKNALSLADDPASQWNDYLYVPVHASMGASALASTVLPDSWKEAIWSSDPKGLANTPFNQRYNAALGRIDKLAVSDGVKGFLRGAAAGMLKDVPDVAYILVDGANSVANFFQYDDWVKGVGYGVSVLGDAAFVTSAAAGVSEAIGGSGLILGLGATAWTGIGAALMLIGSGIVYFKGRYDTAHTYDAADQRYLEYLDVPKDVAQTIAYARTTDEGGRSTGLGLTAVFDRLGKSNQDMIALLKRLTPDQAKALATNAKNIKLDSDGKPVLTQDDEAYLALPMDPTKSDVSRYSVISYNGQTKRWEDPVTRMYWTPGAKRWVFDPKISNSMGTIPPQQDPPVSYDPATGTLQRSSTYRIIRPESVVGLENWMFVNGLI</sequence>
<keyword evidence="1" id="KW-0472">Membrane</keyword>
<dbReference type="AlphaFoldDB" id="A0A0A0D7W4"/>
<dbReference type="OrthoDB" id="6576970at2"/>
<dbReference type="RefSeq" id="WP_034835725.1">
    <property type="nucleotide sequence ID" value="NZ_JANX01000109.1"/>
</dbReference>
<name>A0A0A0D7W4_9PROT</name>
<reference evidence="2 3" key="1">
    <citation type="submission" date="2014-01" db="EMBL/GenBank/DDBJ databases">
        <title>Genome sequence determination for a cystic fibrosis isolate, Inquilinus limosus.</title>
        <authorList>
            <person name="Pino M."/>
            <person name="Di Conza J."/>
            <person name="Gutkind G."/>
        </authorList>
    </citation>
    <scope>NUCLEOTIDE SEQUENCE [LARGE SCALE GENOMIC DNA]</scope>
    <source>
        <strain evidence="2 3">MP06</strain>
    </source>
</reference>
<proteinExistence type="predicted"/>